<dbReference type="PROSITE" id="PS51066">
    <property type="entry name" value="ZF_FPG_2"/>
    <property type="match status" value="1"/>
</dbReference>
<evidence type="ECO:0000256" key="6">
    <source>
        <dbReference type="ARBA" id="ARBA00012720"/>
    </source>
</evidence>
<evidence type="ECO:0000256" key="14">
    <source>
        <dbReference type="ARBA" id="ARBA00023204"/>
    </source>
</evidence>
<evidence type="ECO:0000256" key="4">
    <source>
        <dbReference type="ARBA" id="ARBA00011245"/>
    </source>
</evidence>
<keyword evidence="8" id="KW-0479">Metal-binding</keyword>
<comment type="subunit">
    <text evidence="4">Monomer.</text>
</comment>
<comment type="caution">
    <text evidence="23">The sequence shown here is derived from an EMBL/GenBank/DDBJ whole genome shotgun (WGS) entry which is preliminary data.</text>
</comment>
<dbReference type="Gene3D" id="1.10.8.50">
    <property type="match status" value="1"/>
</dbReference>
<dbReference type="Pfam" id="PF06827">
    <property type="entry name" value="zf-FPG_IleRS"/>
    <property type="match status" value="1"/>
</dbReference>
<proteinExistence type="inferred from homology"/>
<dbReference type="GO" id="GO:0006284">
    <property type="term" value="P:base-excision repair"/>
    <property type="evidence" value="ECO:0007669"/>
    <property type="project" value="InterPro"/>
</dbReference>
<sequence length="269" mass="30994">MPELPEVETTVKAINKFENNILERIVVHNKNLRWEVGEAVELDTKGKLVKEITRRAKYILIHLDKSYLMIHLGMSGKLRIQSTKNNYFKKHDHAEFIFKDEKIVFNDPRRFGSIHLTDDFNKHKLIKNLGVEPLSKNLNKEYLFNLCKVSNLDIKKLIMDQKKIVGVGNIYASESLFLAGVKPNRSCKKISLNDCSKIVKAIKKVLRYAIKMGGTTLKDFYSADGSEGYFSLELKVYGRNNEKCKHCDSEIKKIIIGQRATFYCEVCQS</sequence>
<dbReference type="EMBL" id="SHBG01000006">
    <property type="protein sequence ID" value="RZO25350.1"/>
    <property type="molecule type" value="Genomic_DNA"/>
</dbReference>
<dbReference type="InterPro" id="IPR035937">
    <property type="entry name" value="FPG_N"/>
</dbReference>
<protein>
    <recommendedName>
        <fullName evidence="7">Formamidopyrimidine-DNA glycosylase</fullName>
        <ecNumber evidence="5">3.2.2.23</ecNumber>
        <ecNumber evidence="6">4.2.99.18</ecNumber>
    </recommendedName>
    <alternativeName>
        <fullName evidence="18">DNA-(apurinic or apyrimidinic site) lyase MutM</fullName>
    </alternativeName>
</protein>
<dbReference type="Pfam" id="PF06831">
    <property type="entry name" value="H2TH"/>
    <property type="match status" value="1"/>
</dbReference>
<evidence type="ECO:0000259" key="21">
    <source>
        <dbReference type="PROSITE" id="PS51066"/>
    </source>
</evidence>
<dbReference type="InterPro" id="IPR010663">
    <property type="entry name" value="Znf_FPG/IleRS"/>
</dbReference>
<dbReference type="Gene3D" id="3.20.190.10">
    <property type="entry name" value="MutM-like, N-terminal"/>
    <property type="match status" value="1"/>
</dbReference>
<keyword evidence="13" id="KW-0238">DNA-binding</keyword>
<comment type="similarity">
    <text evidence="3">Belongs to the FPG family.</text>
</comment>
<evidence type="ECO:0000256" key="13">
    <source>
        <dbReference type="ARBA" id="ARBA00023125"/>
    </source>
</evidence>
<comment type="catalytic activity">
    <reaction evidence="1">
        <text>Hydrolysis of DNA containing ring-opened 7-methylguanine residues, releasing 2,6-diamino-4-hydroxy-5-(N-methyl)formamidopyrimidine.</text>
        <dbReference type="EC" id="3.2.2.23"/>
    </reaction>
</comment>
<evidence type="ECO:0000256" key="16">
    <source>
        <dbReference type="ARBA" id="ARBA00023268"/>
    </source>
</evidence>
<dbReference type="InterPro" id="IPR012319">
    <property type="entry name" value="FPG_cat"/>
</dbReference>
<gene>
    <name evidence="23" type="primary">mutM</name>
    <name evidence="23" type="ORF">EVA94_01155</name>
</gene>
<dbReference type="InterPro" id="IPR020629">
    <property type="entry name" value="FPG_Glyclase"/>
</dbReference>
<keyword evidence="15 23" id="KW-0456">Lyase</keyword>
<evidence type="ECO:0000256" key="11">
    <source>
        <dbReference type="ARBA" id="ARBA00022801"/>
    </source>
</evidence>
<keyword evidence="12" id="KW-0862">Zinc</keyword>
<dbReference type="GO" id="GO:0003684">
    <property type="term" value="F:damaged DNA binding"/>
    <property type="evidence" value="ECO:0007669"/>
    <property type="project" value="InterPro"/>
</dbReference>
<name>A0A520MVU8_9GAMM</name>
<evidence type="ECO:0000256" key="2">
    <source>
        <dbReference type="ARBA" id="ARBA00001947"/>
    </source>
</evidence>
<dbReference type="SUPFAM" id="SSF81624">
    <property type="entry name" value="N-terminal domain of MutM-like DNA repair proteins"/>
    <property type="match status" value="1"/>
</dbReference>
<comment type="cofactor">
    <cofactor evidence="2">
        <name>Zn(2+)</name>
        <dbReference type="ChEBI" id="CHEBI:29105"/>
    </cofactor>
</comment>
<dbReference type="PANTHER" id="PTHR22993:SF9">
    <property type="entry name" value="FORMAMIDOPYRIMIDINE-DNA GLYCOSYLASE"/>
    <property type="match status" value="1"/>
</dbReference>
<evidence type="ECO:0000259" key="22">
    <source>
        <dbReference type="PROSITE" id="PS51068"/>
    </source>
</evidence>
<accession>A0A520MVU8</accession>
<dbReference type="NCBIfam" id="NF002211">
    <property type="entry name" value="PRK01103.1"/>
    <property type="match status" value="1"/>
</dbReference>
<dbReference type="InterPro" id="IPR010979">
    <property type="entry name" value="Ribosomal_uS13-like_H2TH"/>
</dbReference>
<dbReference type="SMART" id="SM01232">
    <property type="entry name" value="H2TH"/>
    <property type="match status" value="1"/>
</dbReference>
<evidence type="ECO:0000256" key="1">
    <source>
        <dbReference type="ARBA" id="ARBA00001668"/>
    </source>
</evidence>
<dbReference type="SUPFAM" id="SSF57716">
    <property type="entry name" value="Glucocorticoid receptor-like (DNA-binding domain)"/>
    <property type="match status" value="1"/>
</dbReference>
<dbReference type="CDD" id="cd08966">
    <property type="entry name" value="EcFpg-like_N"/>
    <property type="match status" value="1"/>
</dbReference>
<feature type="domain" description="FPG-type" evidence="21">
    <location>
        <begin position="235"/>
        <end position="269"/>
    </location>
</feature>
<dbReference type="AlphaFoldDB" id="A0A520MVU8"/>
<keyword evidence="11 23" id="KW-0378">Hydrolase</keyword>
<keyword evidence="9" id="KW-0227">DNA damage</keyword>
<dbReference type="Pfam" id="PF01149">
    <property type="entry name" value="Fapy_DNA_glyco"/>
    <property type="match status" value="1"/>
</dbReference>
<dbReference type="GO" id="GO:0008270">
    <property type="term" value="F:zinc ion binding"/>
    <property type="evidence" value="ECO:0007669"/>
    <property type="project" value="UniProtKB-KW"/>
</dbReference>
<dbReference type="NCBIfam" id="TIGR00577">
    <property type="entry name" value="fpg"/>
    <property type="match status" value="1"/>
</dbReference>
<dbReference type="SMART" id="SM00898">
    <property type="entry name" value="Fapy_DNA_glyco"/>
    <property type="match status" value="1"/>
</dbReference>
<evidence type="ECO:0000256" key="15">
    <source>
        <dbReference type="ARBA" id="ARBA00023239"/>
    </source>
</evidence>
<evidence type="ECO:0000256" key="5">
    <source>
        <dbReference type="ARBA" id="ARBA00012024"/>
    </source>
</evidence>
<keyword evidence="10 20" id="KW-0863">Zinc-finger</keyword>
<evidence type="ECO:0000256" key="12">
    <source>
        <dbReference type="ARBA" id="ARBA00022833"/>
    </source>
</evidence>
<evidence type="ECO:0000256" key="3">
    <source>
        <dbReference type="ARBA" id="ARBA00009409"/>
    </source>
</evidence>
<dbReference type="GO" id="GO:0140078">
    <property type="term" value="F:class I DNA-(apurinic or apyrimidinic site) endonuclease activity"/>
    <property type="evidence" value="ECO:0007669"/>
    <property type="project" value="UniProtKB-EC"/>
</dbReference>
<dbReference type="PANTHER" id="PTHR22993">
    <property type="entry name" value="FORMAMIDOPYRIMIDINE-DNA GLYCOSYLASE"/>
    <property type="match status" value="1"/>
</dbReference>
<dbReference type="EC" id="4.2.99.18" evidence="6"/>
<dbReference type="InterPro" id="IPR000214">
    <property type="entry name" value="Znf_DNA_glyclase/AP_lyase"/>
</dbReference>
<evidence type="ECO:0000256" key="8">
    <source>
        <dbReference type="ARBA" id="ARBA00022723"/>
    </source>
</evidence>
<organism evidence="23 24">
    <name type="scientific">SAR86 cluster bacterium</name>
    <dbReference type="NCBI Taxonomy" id="2030880"/>
    <lineage>
        <taxon>Bacteria</taxon>
        <taxon>Pseudomonadati</taxon>
        <taxon>Pseudomonadota</taxon>
        <taxon>Gammaproteobacteria</taxon>
        <taxon>SAR86 cluster</taxon>
    </lineage>
</organism>
<evidence type="ECO:0000256" key="18">
    <source>
        <dbReference type="ARBA" id="ARBA00030638"/>
    </source>
</evidence>
<evidence type="ECO:0000256" key="17">
    <source>
        <dbReference type="ARBA" id="ARBA00023295"/>
    </source>
</evidence>
<dbReference type="Proteomes" id="UP000315498">
    <property type="component" value="Unassembled WGS sequence"/>
</dbReference>
<dbReference type="InterPro" id="IPR015886">
    <property type="entry name" value="H2TH_FPG"/>
</dbReference>
<dbReference type="PROSITE" id="PS51068">
    <property type="entry name" value="FPG_CAT"/>
    <property type="match status" value="1"/>
</dbReference>
<evidence type="ECO:0000256" key="20">
    <source>
        <dbReference type="PROSITE-ProRule" id="PRU00391"/>
    </source>
</evidence>
<dbReference type="SUPFAM" id="SSF46946">
    <property type="entry name" value="S13-like H2TH domain"/>
    <property type="match status" value="1"/>
</dbReference>
<dbReference type="EC" id="3.2.2.23" evidence="5"/>
<dbReference type="FunFam" id="1.10.8.50:FF:000003">
    <property type="entry name" value="Formamidopyrimidine-DNA glycosylase"/>
    <property type="match status" value="1"/>
</dbReference>
<dbReference type="GO" id="GO:0034039">
    <property type="term" value="F:8-oxo-7,8-dihydroguanine DNA N-glycosylase activity"/>
    <property type="evidence" value="ECO:0007669"/>
    <property type="project" value="TreeGrafter"/>
</dbReference>
<evidence type="ECO:0000313" key="24">
    <source>
        <dbReference type="Proteomes" id="UP000315498"/>
    </source>
</evidence>
<evidence type="ECO:0000256" key="10">
    <source>
        <dbReference type="ARBA" id="ARBA00022771"/>
    </source>
</evidence>
<reference evidence="23 24" key="1">
    <citation type="submission" date="2019-02" db="EMBL/GenBank/DDBJ databases">
        <title>Prokaryotic population dynamics and viral predation in marine succession experiment using metagenomics: the confinement effect.</title>
        <authorList>
            <person name="Haro-Moreno J.M."/>
            <person name="Rodriguez-Valera F."/>
            <person name="Lopez-Perez M."/>
        </authorList>
    </citation>
    <scope>NUCLEOTIDE SEQUENCE [LARGE SCALE GENOMIC DNA]</scope>
    <source>
        <strain evidence="23">MED-G161</strain>
    </source>
</reference>
<keyword evidence="14" id="KW-0234">DNA repair</keyword>
<comment type="catalytic activity">
    <reaction evidence="19">
        <text>2'-deoxyribonucleotide-(2'-deoxyribose 5'-phosphate)-2'-deoxyribonucleotide-DNA = a 3'-end 2'-deoxyribonucleotide-(2,3-dehydro-2,3-deoxyribose 5'-phosphate)-DNA + a 5'-end 5'-phospho-2'-deoxyribonucleoside-DNA + H(+)</text>
        <dbReference type="Rhea" id="RHEA:66592"/>
        <dbReference type="Rhea" id="RHEA-COMP:13180"/>
        <dbReference type="Rhea" id="RHEA-COMP:16897"/>
        <dbReference type="Rhea" id="RHEA-COMP:17067"/>
        <dbReference type="ChEBI" id="CHEBI:15378"/>
        <dbReference type="ChEBI" id="CHEBI:136412"/>
        <dbReference type="ChEBI" id="CHEBI:157695"/>
        <dbReference type="ChEBI" id="CHEBI:167181"/>
        <dbReference type="EC" id="4.2.99.18"/>
    </reaction>
</comment>
<evidence type="ECO:0000313" key="23">
    <source>
        <dbReference type="EMBL" id="RZO25350.1"/>
    </source>
</evidence>
<keyword evidence="16" id="KW-0511">Multifunctional enzyme</keyword>
<keyword evidence="17 23" id="KW-0326">Glycosidase</keyword>
<evidence type="ECO:0000256" key="9">
    <source>
        <dbReference type="ARBA" id="ARBA00022763"/>
    </source>
</evidence>
<evidence type="ECO:0000256" key="7">
    <source>
        <dbReference type="ARBA" id="ARBA00016240"/>
    </source>
</evidence>
<feature type="domain" description="Formamidopyrimidine-DNA glycosylase catalytic" evidence="22">
    <location>
        <begin position="2"/>
        <end position="112"/>
    </location>
</feature>
<evidence type="ECO:0000256" key="19">
    <source>
        <dbReference type="ARBA" id="ARBA00044632"/>
    </source>
</evidence>